<dbReference type="WBParaSite" id="PS1159_v2.g22354.t1">
    <property type="protein sequence ID" value="PS1159_v2.g22354.t1"/>
    <property type="gene ID" value="PS1159_v2.g22354"/>
</dbReference>
<accession>A0AC35FZ53</accession>
<reference evidence="2" key="1">
    <citation type="submission" date="2022-11" db="UniProtKB">
        <authorList>
            <consortium name="WormBaseParasite"/>
        </authorList>
    </citation>
    <scope>IDENTIFICATION</scope>
</reference>
<evidence type="ECO:0000313" key="1">
    <source>
        <dbReference type="Proteomes" id="UP000887580"/>
    </source>
</evidence>
<organism evidence="1 2">
    <name type="scientific">Panagrolaimus sp. PS1159</name>
    <dbReference type="NCBI Taxonomy" id="55785"/>
    <lineage>
        <taxon>Eukaryota</taxon>
        <taxon>Metazoa</taxon>
        <taxon>Ecdysozoa</taxon>
        <taxon>Nematoda</taxon>
        <taxon>Chromadorea</taxon>
        <taxon>Rhabditida</taxon>
        <taxon>Tylenchina</taxon>
        <taxon>Panagrolaimomorpha</taxon>
        <taxon>Panagrolaimoidea</taxon>
        <taxon>Panagrolaimidae</taxon>
        <taxon>Panagrolaimus</taxon>
    </lineage>
</organism>
<name>A0AC35FZ53_9BILA</name>
<dbReference type="Proteomes" id="UP000887580">
    <property type="component" value="Unplaced"/>
</dbReference>
<protein>
    <submittedName>
        <fullName evidence="2">Uncharacterized protein</fullName>
    </submittedName>
</protein>
<proteinExistence type="predicted"/>
<sequence>MQYMYNVMYIPKYPIYDTNNICHTHQFAYSSDKKFKSRVTFNGETADIEYKVYAYPYGHSMDKSKGKDFNVVIQLLNNPLNLKLKASYKFWFWDKLGEKHSYEGKFNK</sequence>
<evidence type="ECO:0000313" key="2">
    <source>
        <dbReference type="WBParaSite" id="PS1159_v2.g22354.t1"/>
    </source>
</evidence>